<comment type="caution">
    <text evidence="2">The sequence shown here is derived from an EMBL/GenBank/DDBJ whole genome shotgun (WGS) entry which is preliminary data.</text>
</comment>
<evidence type="ECO:0000313" key="2">
    <source>
        <dbReference type="EMBL" id="KXB81018.1"/>
    </source>
</evidence>
<dbReference type="EMBL" id="LSDN01000013">
    <property type="protein sequence ID" value="KXB81018.1"/>
    <property type="molecule type" value="Genomic_DNA"/>
</dbReference>
<gene>
    <name evidence="2" type="ORF">HMPREF1862_00740</name>
</gene>
<evidence type="ECO:0000256" key="1">
    <source>
        <dbReference type="SAM" id="MobiDB-lite"/>
    </source>
</evidence>
<dbReference type="Proteomes" id="UP000070572">
    <property type="component" value="Unassembled WGS sequence"/>
</dbReference>
<evidence type="ECO:0000313" key="3">
    <source>
        <dbReference type="Proteomes" id="UP000070572"/>
    </source>
</evidence>
<sequence length="42" mass="4653">MGIEFGKYHRYFPNSGQEEKAIPPPLRFDAFTAPDPTLSAGV</sequence>
<protein>
    <submittedName>
        <fullName evidence="2">Uncharacterized protein</fullName>
    </submittedName>
</protein>
<name>A0AB34X1F9_9ACTO</name>
<accession>A0AB34X1F9</accession>
<feature type="region of interest" description="Disordered" evidence="1">
    <location>
        <begin position="14"/>
        <end position="42"/>
    </location>
</feature>
<dbReference type="AlphaFoldDB" id="A0AB34X1F9"/>
<reference evidence="2 3" key="1">
    <citation type="submission" date="2016-01" db="EMBL/GenBank/DDBJ databases">
        <authorList>
            <person name="Mitreva M."/>
            <person name="Pepin K.H."/>
            <person name="Mihindukulasuriya K.A."/>
            <person name="Fulton R."/>
            <person name="Fronick C."/>
            <person name="O'Laughlin M."/>
            <person name="Miner T."/>
            <person name="Herter B."/>
            <person name="Rosa B.A."/>
            <person name="Cordes M."/>
            <person name="Tomlinson C."/>
            <person name="Wollam A."/>
            <person name="Palsikar V.B."/>
            <person name="Mardis E.R."/>
            <person name="Wilson R.K."/>
        </authorList>
    </citation>
    <scope>NUCLEOTIDE SEQUENCE [LARGE SCALE GENOMIC DNA]</scope>
    <source>
        <strain evidence="2 3">DNF00696</strain>
    </source>
</reference>
<organism evidence="2 3">
    <name type="scientific">Varibaculum cambriense</name>
    <dbReference type="NCBI Taxonomy" id="184870"/>
    <lineage>
        <taxon>Bacteria</taxon>
        <taxon>Bacillati</taxon>
        <taxon>Actinomycetota</taxon>
        <taxon>Actinomycetes</taxon>
        <taxon>Actinomycetales</taxon>
        <taxon>Actinomycetaceae</taxon>
        <taxon>Varibaculum</taxon>
    </lineage>
</organism>
<proteinExistence type="predicted"/>